<dbReference type="EMBL" id="JBHFNT010000255">
    <property type="protein sequence ID" value="MFB2838569.1"/>
    <property type="molecule type" value="Genomic_DNA"/>
</dbReference>
<name>A0ABV4WTY8_9CYAN</name>
<reference evidence="1 2" key="1">
    <citation type="submission" date="2024-09" db="EMBL/GenBank/DDBJ databases">
        <title>Floridaenema gen nov. (Aerosakkonemataceae, Aerosakkonematales ord. nov., Cyanobacteria) from benthic tropical and subtropical fresh waters, with the description of four new species.</title>
        <authorList>
            <person name="Moretto J.A."/>
            <person name="Berthold D.E."/>
            <person name="Lefler F.W."/>
            <person name="Huang I.-S."/>
            <person name="Laughinghouse H. IV."/>
        </authorList>
    </citation>
    <scope>NUCLEOTIDE SEQUENCE [LARGE SCALE GENOMIC DNA]</scope>
    <source>
        <strain evidence="1 2">BLCC-F167</strain>
    </source>
</reference>
<dbReference type="Proteomes" id="UP001576780">
    <property type="component" value="Unassembled WGS sequence"/>
</dbReference>
<dbReference type="RefSeq" id="WP_413280876.1">
    <property type="nucleotide sequence ID" value="NZ_JBHFNT010000255.1"/>
</dbReference>
<keyword evidence="2" id="KW-1185">Reference proteome</keyword>
<organism evidence="1 2">
    <name type="scientific">Floridaenema evergladense BLCC-F167</name>
    <dbReference type="NCBI Taxonomy" id="3153639"/>
    <lineage>
        <taxon>Bacteria</taxon>
        <taxon>Bacillati</taxon>
        <taxon>Cyanobacteriota</taxon>
        <taxon>Cyanophyceae</taxon>
        <taxon>Oscillatoriophycideae</taxon>
        <taxon>Aerosakkonematales</taxon>
        <taxon>Aerosakkonemataceae</taxon>
        <taxon>Floridanema</taxon>
        <taxon>Floridanema evergladense</taxon>
    </lineage>
</organism>
<proteinExistence type="predicted"/>
<evidence type="ECO:0000313" key="1">
    <source>
        <dbReference type="EMBL" id="MFB2838569.1"/>
    </source>
</evidence>
<gene>
    <name evidence="1" type="ORF">ACE1CA_29110</name>
</gene>
<sequence length="49" mass="5768">MIGSFSEISYLEFARSLKLGNKQGYRLSFGEHFRFGLPLTLVIAYFWIY</sequence>
<comment type="caution">
    <text evidence="1">The sequence shown here is derived from an EMBL/GenBank/DDBJ whole genome shotgun (WGS) entry which is preliminary data.</text>
</comment>
<protein>
    <submittedName>
        <fullName evidence="1">Uncharacterized protein</fullName>
    </submittedName>
</protein>
<evidence type="ECO:0000313" key="2">
    <source>
        <dbReference type="Proteomes" id="UP001576780"/>
    </source>
</evidence>
<accession>A0ABV4WTY8</accession>